<organism evidence="6 7">
    <name type="scientific">Sanguibacteroides justesenii</name>
    <dbReference type="NCBI Taxonomy" id="1547597"/>
    <lineage>
        <taxon>Bacteria</taxon>
        <taxon>Pseudomonadati</taxon>
        <taxon>Bacteroidota</taxon>
        <taxon>Bacteroidia</taxon>
        <taxon>Bacteroidales</taxon>
        <taxon>Porphyromonadaceae</taxon>
        <taxon>Sanguibacteroides</taxon>
    </lineage>
</organism>
<comment type="subcellular location">
    <subcellularLocation>
        <location evidence="1">Cell envelope</location>
    </subcellularLocation>
</comment>
<dbReference type="Pfam" id="PF00578">
    <property type="entry name" value="AhpC-TSA"/>
    <property type="match status" value="1"/>
</dbReference>
<dbReference type="GO" id="GO:0017004">
    <property type="term" value="P:cytochrome complex assembly"/>
    <property type="evidence" value="ECO:0007669"/>
    <property type="project" value="UniProtKB-KW"/>
</dbReference>
<name>A0A0C3NDX2_9PORP</name>
<dbReference type="PANTHER" id="PTHR42852:SF6">
    <property type="entry name" value="THIOL:DISULFIDE INTERCHANGE PROTEIN DSBE"/>
    <property type="match status" value="1"/>
</dbReference>
<dbReference type="InterPro" id="IPR000866">
    <property type="entry name" value="AhpC/TSA"/>
</dbReference>
<evidence type="ECO:0000256" key="4">
    <source>
        <dbReference type="ARBA" id="ARBA00023284"/>
    </source>
</evidence>
<sequence length="443" mass="51917">MMKFGLIVVLLVSFISCTRNQRVVVDFNLVGTNEHRFVLSVDTTEYRVDVDDKGHGRIVLNELGYGVLKYGKDRIPLFFESGKSLSIFIYGNKVRQNVRFEGDGAAKNIYLNSRRFQEGSLDYALGERDFLNQLKDHITSQCEHLDSMSFDPEFTKMERERIKFTTYTVLENYPLYHAWSTGNKDFLPDTAYMDCIRALIREDEKLMTLKEYKEGMASLVSLISTYRIQEFDAYKRVMAQFDYVKKNLKNKVLIEYLIDRFAYNYLVGSGIDEHTEEIVAVYDYYVKDSALRKHFYDFYNRCARIVKGCPALDFTYTDQNGNIVRSLDFRGKYLLLNVWATWGAPCRIESVAWDKLVEKFKGKKIAFVSISCDKDRGTWERFLKEKHTCDIELHMGENRELMDFYLIRGIPRFILIDPEGNIVDSDFLRPTNPETETYLKQLF</sequence>
<dbReference type="GO" id="GO:0016491">
    <property type="term" value="F:oxidoreductase activity"/>
    <property type="evidence" value="ECO:0007669"/>
    <property type="project" value="InterPro"/>
</dbReference>
<dbReference type="InterPro" id="IPR036249">
    <property type="entry name" value="Thioredoxin-like_sf"/>
</dbReference>
<evidence type="ECO:0000256" key="2">
    <source>
        <dbReference type="ARBA" id="ARBA00022748"/>
    </source>
</evidence>
<evidence type="ECO:0000259" key="5">
    <source>
        <dbReference type="PROSITE" id="PS51352"/>
    </source>
</evidence>
<dbReference type="Gene3D" id="3.40.30.10">
    <property type="entry name" value="Glutaredoxin"/>
    <property type="match status" value="1"/>
</dbReference>
<proteinExistence type="predicted"/>
<accession>A0A0C3NDX2</accession>
<dbReference type="EMBL" id="JPIU01000039">
    <property type="protein sequence ID" value="KIO44307.1"/>
    <property type="molecule type" value="Genomic_DNA"/>
</dbReference>
<keyword evidence="2" id="KW-0201">Cytochrome c-type biogenesis</keyword>
<feature type="domain" description="Thioredoxin" evidence="5">
    <location>
        <begin position="305"/>
        <end position="443"/>
    </location>
</feature>
<protein>
    <recommendedName>
        <fullName evidence="5">Thioredoxin domain-containing protein</fullName>
    </recommendedName>
</protein>
<dbReference type="CDD" id="cd02966">
    <property type="entry name" value="TlpA_like_family"/>
    <property type="match status" value="1"/>
</dbReference>
<dbReference type="PANTHER" id="PTHR42852">
    <property type="entry name" value="THIOL:DISULFIDE INTERCHANGE PROTEIN DSBE"/>
    <property type="match status" value="1"/>
</dbReference>
<dbReference type="GO" id="GO:0016209">
    <property type="term" value="F:antioxidant activity"/>
    <property type="evidence" value="ECO:0007669"/>
    <property type="project" value="InterPro"/>
</dbReference>
<dbReference type="RefSeq" id="WP_041505195.1">
    <property type="nucleotide sequence ID" value="NZ_JPIU01000039.1"/>
</dbReference>
<dbReference type="OrthoDB" id="9794348at2"/>
<dbReference type="InterPro" id="IPR050553">
    <property type="entry name" value="Thioredoxin_ResA/DsbE_sf"/>
</dbReference>
<comment type="caution">
    <text evidence="6">The sequence shown here is derived from an EMBL/GenBank/DDBJ whole genome shotgun (WGS) entry which is preliminary data.</text>
</comment>
<dbReference type="PROSITE" id="PS51352">
    <property type="entry name" value="THIOREDOXIN_2"/>
    <property type="match status" value="1"/>
</dbReference>
<dbReference type="PROSITE" id="PS51257">
    <property type="entry name" value="PROKAR_LIPOPROTEIN"/>
    <property type="match status" value="1"/>
</dbReference>
<evidence type="ECO:0000313" key="6">
    <source>
        <dbReference type="EMBL" id="KIO44307.1"/>
    </source>
</evidence>
<gene>
    <name evidence="6" type="ORF">BA92_08855</name>
</gene>
<evidence type="ECO:0000256" key="3">
    <source>
        <dbReference type="ARBA" id="ARBA00023157"/>
    </source>
</evidence>
<dbReference type="AlphaFoldDB" id="A0A0C3NDX2"/>
<keyword evidence="7" id="KW-1185">Reference proteome</keyword>
<dbReference type="InterPro" id="IPR013766">
    <property type="entry name" value="Thioredoxin_domain"/>
</dbReference>
<dbReference type="SUPFAM" id="SSF52833">
    <property type="entry name" value="Thioredoxin-like"/>
    <property type="match status" value="1"/>
</dbReference>
<dbReference type="GO" id="GO:0030313">
    <property type="term" value="C:cell envelope"/>
    <property type="evidence" value="ECO:0007669"/>
    <property type="project" value="UniProtKB-SubCell"/>
</dbReference>
<evidence type="ECO:0000313" key="7">
    <source>
        <dbReference type="Proteomes" id="UP000031980"/>
    </source>
</evidence>
<reference evidence="6 7" key="1">
    <citation type="submission" date="2014-07" db="EMBL/GenBank/DDBJ databases">
        <title>Porphyromonadaceae bacterium OUH 308042 = ATCC BAA-2681 = DSM 28342 draft genome.</title>
        <authorList>
            <person name="Sydenham T.V."/>
            <person name="Hasman H."/>
            <person name="Justensen U.S."/>
        </authorList>
    </citation>
    <scope>NUCLEOTIDE SEQUENCE [LARGE SCALE GENOMIC DNA]</scope>
    <source>
        <strain evidence="6 7">OUH 308042</strain>
    </source>
</reference>
<evidence type="ECO:0000256" key="1">
    <source>
        <dbReference type="ARBA" id="ARBA00004196"/>
    </source>
</evidence>
<keyword evidence="4" id="KW-0676">Redox-active center</keyword>
<keyword evidence="3" id="KW-1015">Disulfide bond</keyword>
<dbReference type="Proteomes" id="UP000031980">
    <property type="component" value="Unassembled WGS sequence"/>
</dbReference>